<dbReference type="AlphaFoldDB" id="A0A1M6P7T2"/>
<evidence type="ECO:0000313" key="19">
    <source>
        <dbReference type="Proteomes" id="UP000184310"/>
    </source>
</evidence>
<dbReference type="InterPro" id="IPR000836">
    <property type="entry name" value="PRTase_dom"/>
</dbReference>
<evidence type="ECO:0000259" key="17">
    <source>
        <dbReference type="Pfam" id="PF00156"/>
    </source>
</evidence>
<comment type="pathway">
    <text evidence="4 16">Purine metabolism; IMP biosynthesis via salvage pathway; IMP from hypoxanthine: step 1/1.</text>
</comment>
<name>A0A1M6P7T2_9CLOT</name>
<keyword evidence="19" id="KW-1185">Reference proteome</keyword>
<dbReference type="GO" id="GO:0046100">
    <property type="term" value="P:hypoxanthine metabolic process"/>
    <property type="evidence" value="ECO:0007669"/>
    <property type="project" value="TreeGrafter"/>
</dbReference>
<dbReference type="Pfam" id="PF00156">
    <property type="entry name" value="Pribosyltran"/>
    <property type="match status" value="1"/>
</dbReference>
<dbReference type="GO" id="GO:0006178">
    <property type="term" value="P:guanine salvage"/>
    <property type="evidence" value="ECO:0007669"/>
    <property type="project" value="TreeGrafter"/>
</dbReference>
<dbReference type="OrthoDB" id="9802824at2"/>
<dbReference type="NCBIfam" id="TIGR01203">
    <property type="entry name" value="HGPRTase"/>
    <property type="match status" value="1"/>
</dbReference>
<dbReference type="Proteomes" id="UP000184310">
    <property type="component" value="Unassembled WGS sequence"/>
</dbReference>
<dbReference type="GO" id="GO:0005829">
    <property type="term" value="C:cytosol"/>
    <property type="evidence" value="ECO:0007669"/>
    <property type="project" value="TreeGrafter"/>
</dbReference>
<dbReference type="GO" id="GO:0006166">
    <property type="term" value="P:purine ribonucleoside salvage"/>
    <property type="evidence" value="ECO:0007669"/>
    <property type="project" value="UniProtKB-KW"/>
</dbReference>
<dbReference type="STRING" id="1121302.SAMN02745163_03059"/>
<dbReference type="GO" id="GO:0032264">
    <property type="term" value="P:IMP salvage"/>
    <property type="evidence" value="ECO:0007669"/>
    <property type="project" value="UniProtKB-UniPathway"/>
</dbReference>
<proteinExistence type="inferred from homology"/>
<comment type="similarity">
    <text evidence="6 16">Belongs to the purine/pyrimidine phosphoribosyltransferase family.</text>
</comment>
<evidence type="ECO:0000313" key="18">
    <source>
        <dbReference type="EMBL" id="SHK04008.1"/>
    </source>
</evidence>
<gene>
    <name evidence="18" type="ORF">SAMN02745163_03059</name>
</gene>
<dbReference type="GO" id="GO:0004422">
    <property type="term" value="F:hypoxanthine phosphoribosyltransferase activity"/>
    <property type="evidence" value="ECO:0007669"/>
    <property type="project" value="InterPro"/>
</dbReference>
<evidence type="ECO:0000256" key="11">
    <source>
        <dbReference type="ARBA" id="ARBA00022726"/>
    </source>
</evidence>
<keyword evidence="13 16" id="KW-0460">Magnesium</keyword>
<dbReference type="Gene3D" id="3.40.50.2020">
    <property type="match status" value="1"/>
</dbReference>
<comment type="subcellular location">
    <subcellularLocation>
        <location evidence="3 16">Cytoplasm</location>
    </subcellularLocation>
</comment>
<dbReference type="RefSeq" id="WP_072989631.1">
    <property type="nucleotide sequence ID" value="NZ_FQZB01000013.1"/>
</dbReference>
<dbReference type="EC" id="2.4.2.8" evidence="16"/>
<evidence type="ECO:0000256" key="1">
    <source>
        <dbReference type="ARBA" id="ARBA00001946"/>
    </source>
</evidence>
<evidence type="ECO:0000256" key="3">
    <source>
        <dbReference type="ARBA" id="ARBA00004496"/>
    </source>
</evidence>
<comment type="cofactor">
    <cofactor evidence="1 16">
        <name>Mg(2+)</name>
        <dbReference type="ChEBI" id="CHEBI:18420"/>
    </cofactor>
</comment>
<comment type="catalytic activity">
    <reaction evidence="15">
        <text>IMP + diphosphate = hypoxanthine + 5-phospho-alpha-D-ribose 1-diphosphate</text>
        <dbReference type="Rhea" id="RHEA:17973"/>
        <dbReference type="ChEBI" id="CHEBI:17368"/>
        <dbReference type="ChEBI" id="CHEBI:33019"/>
        <dbReference type="ChEBI" id="CHEBI:58017"/>
        <dbReference type="ChEBI" id="CHEBI:58053"/>
        <dbReference type="EC" id="2.4.2.8"/>
    </reaction>
    <physiologicalReaction direction="right-to-left" evidence="15">
        <dbReference type="Rhea" id="RHEA:17975"/>
    </physiologicalReaction>
</comment>
<sequence>MEYNLRNDISSELFTEEVIRQKVQEMGKCISKDYYGKELVVVGVLKGSVVFTSDLIKYITIPCELDFMAVSSYGKSTQTSGVVRILKDLDNDIEGKHVLIVEDIVDTGITLSYLLDYLKARKAASIEIVSLLNKQARRKADLNVKYIGFDVPDEFIVGYGIDYAEKYRNLPFIGILKREVYEK</sequence>
<evidence type="ECO:0000256" key="4">
    <source>
        <dbReference type="ARBA" id="ARBA00004669"/>
    </source>
</evidence>
<dbReference type="EMBL" id="FQZB01000013">
    <property type="protein sequence ID" value="SHK04008.1"/>
    <property type="molecule type" value="Genomic_DNA"/>
</dbReference>
<keyword evidence="8 16" id="KW-0328">Glycosyltransferase</keyword>
<dbReference type="GO" id="GO:0000166">
    <property type="term" value="F:nucleotide binding"/>
    <property type="evidence" value="ECO:0007669"/>
    <property type="project" value="UniProtKB-KW"/>
</dbReference>
<dbReference type="GO" id="GO:0032263">
    <property type="term" value="P:GMP salvage"/>
    <property type="evidence" value="ECO:0007669"/>
    <property type="project" value="TreeGrafter"/>
</dbReference>
<evidence type="ECO:0000256" key="5">
    <source>
        <dbReference type="ARBA" id="ARBA00004676"/>
    </source>
</evidence>
<dbReference type="CDD" id="cd06223">
    <property type="entry name" value="PRTases_typeI"/>
    <property type="match status" value="1"/>
</dbReference>
<evidence type="ECO:0000256" key="15">
    <source>
        <dbReference type="ARBA" id="ARBA00049402"/>
    </source>
</evidence>
<evidence type="ECO:0000256" key="9">
    <source>
        <dbReference type="ARBA" id="ARBA00022679"/>
    </source>
</evidence>
<keyword evidence="11 16" id="KW-0660">Purine salvage</keyword>
<keyword evidence="9 16" id="KW-0808">Transferase</keyword>
<comment type="function">
    <text evidence="2">Purine salvage pathway enzyme that catalyzes the transfer of the ribosyl-5-phosphate group from 5-phospho-alpha-D-ribose 1-diphosphate (PRPP) to the N9 position of the 6-oxopurines hypoxanthine and guanine to form the corresponding ribonucleotides IMP (inosine 5'-monophosphate) and GMP (guanosine 5'-monophosphate), with the release of PPi.</text>
</comment>
<evidence type="ECO:0000256" key="13">
    <source>
        <dbReference type="ARBA" id="ARBA00022842"/>
    </source>
</evidence>
<organism evidence="18 19">
    <name type="scientific">Clostridium cavendishii DSM 21758</name>
    <dbReference type="NCBI Taxonomy" id="1121302"/>
    <lineage>
        <taxon>Bacteria</taxon>
        <taxon>Bacillati</taxon>
        <taxon>Bacillota</taxon>
        <taxon>Clostridia</taxon>
        <taxon>Eubacteriales</taxon>
        <taxon>Clostridiaceae</taxon>
        <taxon>Clostridium</taxon>
    </lineage>
</organism>
<protein>
    <recommendedName>
        <fullName evidence="16">Hypoxanthine phosphoribosyltransferase</fullName>
        <ecNumber evidence="16">2.4.2.8</ecNumber>
    </recommendedName>
</protein>
<feature type="domain" description="Phosphoribosyltransferase" evidence="17">
    <location>
        <begin position="17"/>
        <end position="163"/>
    </location>
</feature>
<comment type="pathway">
    <text evidence="5">Purine metabolism; GMP biosynthesis via salvage pathway; GMP from guanine: step 1/1.</text>
</comment>
<evidence type="ECO:0000256" key="14">
    <source>
        <dbReference type="ARBA" id="ARBA00048811"/>
    </source>
</evidence>
<evidence type="ECO:0000256" key="8">
    <source>
        <dbReference type="ARBA" id="ARBA00022676"/>
    </source>
</evidence>
<dbReference type="GO" id="GO:0052657">
    <property type="term" value="F:guanine phosphoribosyltransferase activity"/>
    <property type="evidence" value="ECO:0007669"/>
    <property type="project" value="UniProtKB-ARBA"/>
</dbReference>
<dbReference type="InterPro" id="IPR050408">
    <property type="entry name" value="HGPRT"/>
</dbReference>
<dbReference type="InterPro" id="IPR005904">
    <property type="entry name" value="Hxn_phspho_trans"/>
</dbReference>
<dbReference type="GO" id="GO:0000287">
    <property type="term" value="F:magnesium ion binding"/>
    <property type="evidence" value="ECO:0007669"/>
    <property type="project" value="TreeGrafter"/>
</dbReference>
<dbReference type="PANTHER" id="PTHR43340:SF1">
    <property type="entry name" value="HYPOXANTHINE PHOSPHORIBOSYLTRANSFERASE"/>
    <property type="match status" value="1"/>
</dbReference>
<evidence type="ECO:0000256" key="16">
    <source>
        <dbReference type="RuleBase" id="RU364099"/>
    </source>
</evidence>
<keyword evidence="12 16" id="KW-0547">Nucleotide-binding</keyword>
<dbReference type="UniPathway" id="UPA00591">
    <property type="reaction ID" value="UER00648"/>
</dbReference>
<dbReference type="SUPFAM" id="SSF53271">
    <property type="entry name" value="PRTase-like"/>
    <property type="match status" value="1"/>
</dbReference>
<evidence type="ECO:0000256" key="10">
    <source>
        <dbReference type="ARBA" id="ARBA00022723"/>
    </source>
</evidence>
<dbReference type="PANTHER" id="PTHR43340">
    <property type="entry name" value="HYPOXANTHINE-GUANINE PHOSPHORIBOSYLTRANSFERASE"/>
    <property type="match status" value="1"/>
</dbReference>
<evidence type="ECO:0000256" key="7">
    <source>
        <dbReference type="ARBA" id="ARBA00022490"/>
    </source>
</evidence>
<accession>A0A1M6P7T2</accession>
<dbReference type="FunFam" id="3.40.50.2020:FF:000006">
    <property type="entry name" value="Hypoxanthine phosphoribosyltransferase"/>
    <property type="match status" value="1"/>
</dbReference>
<keyword evidence="10 16" id="KW-0479">Metal-binding</keyword>
<evidence type="ECO:0000256" key="6">
    <source>
        <dbReference type="ARBA" id="ARBA00008391"/>
    </source>
</evidence>
<evidence type="ECO:0000256" key="2">
    <source>
        <dbReference type="ARBA" id="ARBA00002049"/>
    </source>
</evidence>
<dbReference type="InterPro" id="IPR029057">
    <property type="entry name" value="PRTase-like"/>
</dbReference>
<comment type="catalytic activity">
    <reaction evidence="14">
        <text>GMP + diphosphate = guanine + 5-phospho-alpha-D-ribose 1-diphosphate</text>
        <dbReference type="Rhea" id="RHEA:25424"/>
        <dbReference type="ChEBI" id="CHEBI:16235"/>
        <dbReference type="ChEBI" id="CHEBI:33019"/>
        <dbReference type="ChEBI" id="CHEBI:58017"/>
        <dbReference type="ChEBI" id="CHEBI:58115"/>
        <dbReference type="EC" id="2.4.2.8"/>
    </reaction>
    <physiologicalReaction direction="right-to-left" evidence="14">
        <dbReference type="Rhea" id="RHEA:25426"/>
    </physiologicalReaction>
</comment>
<reference evidence="18 19" key="1">
    <citation type="submission" date="2016-11" db="EMBL/GenBank/DDBJ databases">
        <authorList>
            <person name="Jaros S."/>
            <person name="Januszkiewicz K."/>
            <person name="Wedrychowicz H."/>
        </authorList>
    </citation>
    <scope>NUCLEOTIDE SEQUENCE [LARGE SCALE GENOMIC DNA]</scope>
    <source>
        <strain evidence="18 19">DSM 21758</strain>
    </source>
</reference>
<keyword evidence="7 16" id="KW-0963">Cytoplasm</keyword>
<evidence type="ECO:0000256" key="12">
    <source>
        <dbReference type="ARBA" id="ARBA00022741"/>
    </source>
</evidence>